<evidence type="ECO:0008006" key="5">
    <source>
        <dbReference type="Google" id="ProtNLM"/>
    </source>
</evidence>
<proteinExistence type="inferred from homology"/>
<dbReference type="Pfam" id="PF04938">
    <property type="entry name" value="SIP1"/>
    <property type="match status" value="1"/>
</dbReference>
<dbReference type="Proteomes" id="UP001165060">
    <property type="component" value="Unassembled WGS sequence"/>
</dbReference>
<dbReference type="Gene3D" id="1.20.58.1070">
    <property type="match status" value="1"/>
</dbReference>
<gene>
    <name evidence="3" type="ORF">TeGR_g1497</name>
</gene>
<reference evidence="3 4" key="1">
    <citation type="journal article" date="2023" name="Commun. Biol.">
        <title>Genome analysis of Parmales, the sister group of diatoms, reveals the evolutionary specialization of diatoms from phago-mixotrophs to photoautotrophs.</title>
        <authorList>
            <person name="Ban H."/>
            <person name="Sato S."/>
            <person name="Yoshikawa S."/>
            <person name="Yamada K."/>
            <person name="Nakamura Y."/>
            <person name="Ichinomiya M."/>
            <person name="Sato N."/>
            <person name="Blanc-Mathieu R."/>
            <person name="Endo H."/>
            <person name="Kuwata A."/>
            <person name="Ogata H."/>
        </authorList>
    </citation>
    <scope>NUCLEOTIDE SEQUENCE [LARGE SCALE GENOMIC DNA]</scope>
</reference>
<dbReference type="EMBL" id="BRYB01001924">
    <property type="protein sequence ID" value="GMI36450.1"/>
    <property type="molecule type" value="Genomic_DNA"/>
</dbReference>
<accession>A0ABQ6MZJ6</accession>
<evidence type="ECO:0000313" key="4">
    <source>
        <dbReference type="Proteomes" id="UP001165060"/>
    </source>
</evidence>
<dbReference type="InterPro" id="IPR035426">
    <property type="entry name" value="Gemin2/Brr1"/>
</dbReference>
<dbReference type="PANTHER" id="PTHR12794">
    <property type="entry name" value="GEMIN2"/>
    <property type="match status" value="1"/>
</dbReference>
<feature type="region of interest" description="Disordered" evidence="2">
    <location>
        <begin position="1"/>
        <end position="79"/>
    </location>
</feature>
<evidence type="ECO:0000256" key="2">
    <source>
        <dbReference type="SAM" id="MobiDB-lite"/>
    </source>
</evidence>
<comment type="similarity">
    <text evidence="1">Belongs to the gemin-2 family.</text>
</comment>
<comment type="caution">
    <text evidence="3">The sequence shown here is derived from an EMBL/GenBank/DDBJ whole genome shotgun (WGS) entry which is preliminary data.</text>
</comment>
<sequence length="319" mass="33851">MACLPVPSKRKPKGGARTNPLDPGSFASADDYLAHVRDEARGFDRVQLAPPGAPEGPGAAGAESDPSRDPSRAPSLNPSLASSTRALLLSSAAPSFSPYPSSLRPPSPAWRANALACHDSLRAYLQAVPISKSRPPAVPHPHSQLALPPMKDYIGWNLQLLPRPCPCDDSGALFRALYTAPSTRSEHDLHLSRLPLHPPPPHPLRPTPPLLLRMDPVLLLSLLSHLSRPLPHLPLPHSLALPDLPPRLLWIYALLAALPRPVHMDAASLLRTLARDLCGARAKLAGAEGTGDVVKAADALLAVLEGGFGAVGRGEVFPH</sequence>
<organism evidence="3 4">
    <name type="scientific">Tetraparma gracilis</name>
    <dbReference type="NCBI Taxonomy" id="2962635"/>
    <lineage>
        <taxon>Eukaryota</taxon>
        <taxon>Sar</taxon>
        <taxon>Stramenopiles</taxon>
        <taxon>Ochrophyta</taxon>
        <taxon>Bolidophyceae</taxon>
        <taxon>Parmales</taxon>
        <taxon>Triparmaceae</taxon>
        <taxon>Tetraparma</taxon>
    </lineage>
</organism>
<feature type="compositionally biased region" description="Basic and acidic residues" evidence="2">
    <location>
        <begin position="32"/>
        <end position="44"/>
    </location>
</feature>
<name>A0ABQ6MZJ6_9STRA</name>
<evidence type="ECO:0000313" key="3">
    <source>
        <dbReference type="EMBL" id="GMI36450.1"/>
    </source>
</evidence>
<dbReference type="PANTHER" id="PTHR12794:SF0">
    <property type="entry name" value="GEM-ASSOCIATED PROTEIN 2"/>
    <property type="match status" value="1"/>
</dbReference>
<protein>
    <recommendedName>
        <fullName evidence="5">Survival motor neuron interacting protein 1-domain-containing protein</fullName>
    </recommendedName>
</protein>
<evidence type="ECO:0000256" key="1">
    <source>
        <dbReference type="ARBA" id="ARBA00025758"/>
    </source>
</evidence>
<keyword evidence="4" id="KW-1185">Reference proteome</keyword>